<proteinExistence type="predicted"/>
<dbReference type="AlphaFoldDB" id="A0A6H1ZRC0"/>
<evidence type="ECO:0000313" key="2">
    <source>
        <dbReference type="EMBL" id="QJA74016.1"/>
    </source>
</evidence>
<evidence type="ECO:0000313" key="1">
    <source>
        <dbReference type="EMBL" id="QJA50476.1"/>
    </source>
</evidence>
<reference evidence="1" key="1">
    <citation type="submission" date="2020-03" db="EMBL/GenBank/DDBJ databases">
        <title>The deep terrestrial virosphere.</title>
        <authorList>
            <person name="Holmfeldt K."/>
            <person name="Nilsson E."/>
            <person name="Simone D."/>
            <person name="Lopez-Fernandez M."/>
            <person name="Wu X."/>
            <person name="de Brujin I."/>
            <person name="Lundin D."/>
            <person name="Andersson A."/>
            <person name="Bertilsson S."/>
            <person name="Dopson M."/>
        </authorList>
    </citation>
    <scope>NUCLEOTIDE SEQUENCE</scope>
    <source>
        <strain evidence="2">MM415A02131</strain>
        <strain evidence="1">TM448A01785</strain>
    </source>
</reference>
<dbReference type="EMBL" id="MT144198">
    <property type="protein sequence ID" value="QJA50476.1"/>
    <property type="molecule type" value="Genomic_DNA"/>
</dbReference>
<accession>A0A6H1ZRC0</accession>
<gene>
    <name evidence="2" type="ORF">MM415A02131_0010</name>
    <name evidence="1" type="ORF">TM448A01785_0002</name>
</gene>
<name>A0A6H1ZRC0_9ZZZZ</name>
<sequence length="124" mass="14833">MFKITCLRREYEELPPWYYGSAYRKWNQRVTVFAIIPLNLIIRLCVNAKYLLDSIRSKDAWVDKIINKEVQQRLQEHMGMWTEGSLWGAEVPDAKIESLINYVFFWNTDFEAKISRILKEKPSE</sequence>
<dbReference type="EMBL" id="MT142068">
    <property type="protein sequence ID" value="QJA74016.1"/>
    <property type="molecule type" value="Genomic_DNA"/>
</dbReference>
<protein>
    <submittedName>
        <fullName evidence="1">Uncharacterized protein</fullName>
    </submittedName>
</protein>
<organism evidence="1">
    <name type="scientific">viral metagenome</name>
    <dbReference type="NCBI Taxonomy" id="1070528"/>
    <lineage>
        <taxon>unclassified sequences</taxon>
        <taxon>metagenomes</taxon>
        <taxon>organismal metagenomes</taxon>
    </lineage>
</organism>